<dbReference type="Proteomes" id="UP001396334">
    <property type="component" value="Unassembled WGS sequence"/>
</dbReference>
<reference evidence="1 2" key="1">
    <citation type="journal article" date="2024" name="G3 (Bethesda)">
        <title>Genome assembly of Hibiscus sabdariffa L. provides insights into metabolisms of medicinal natural products.</title>
        <authorList>
            <person name="Kim T."/>
        </authorList>
    </citation>
    <scope>NUCLEOTIDE SEQUENCE [LARGE SCALE GENOMIC DNA]</scope>
    <source>
        <strain evidence="1">TK-2024</strain>
        <tissue evidence="1">Old leaves</tissue>
    </source>
</reference>
<name>A0ABR2TF15_9ROSI</name>
<dbReference type="PANTHER" id="PTHR47076">
    <property type="entry name" value="NHL DOMAIN PROTEIN"/>
    <property type="match status" value="1"/>
</dbReference>
<sequence>MALQNKAEKAAFGGADDADIHDVKFANGGCCFCLPCHGSIRWRRMAMNDTNSTSSSDKETWWMRRWRRLREWSGAVAETKWKTLLRGFKKNRARNGGGQPQFRYDPLSYALNFDEGPERIGDVAVADDYFKQNFSYRYDWPSLPASTKTSLDFDKEEPLLF</sequence>
<evidence type="ECO:0000313" key="2">
    <source>
        <dbReference type="Proteomes" id="UP001396334"/>
    </source>
</evidence>
<protein>
    <submittedName>
        <fullName evidence="1">Uncharacterized protein</fullName>
    </submittedName>
</protein>
<gene>
    <name evidence="1" type="ORF">V6N11_078108</name>
</gene>
<dbReference type="PANTHER" id="PTHR47076:SF1">
    <property type="entry name" value="NHL DOMAIN PROTEIN"/>
    <property type="match status" value="1"/>
</dbReference>
<organism evidence="1 2">
    <name type="scientific">Hibiscus sabdariffa</name>
    <name type="common">roselle</name>
    <dbReference type="NCBI Taxonomy" id="183260"/>
    <lineage>
        <taxon>Eukaryota</taxon>
        <taxon>Viridiplantae</taxon>
        <taxon>Streptophyta</taxon>
        <taxon>Embryophyta</taxon>
        <taxon>Tracheophyta</taxon>
        <taxon>Spermatophyta</taxon>
        <taxon>Magnoliopsida</taxon>
        <taxon>eudicotyledons</taxon>
        <taxon>Gunneridae</taxon>
        <taxon>Pentapetalae</taxon>
        <taxon>rosids</taxon>
        <taxon>malvids</taxon>
        <taxon>Malvales</taxon>
        <taxon>Malvaceae</taxon>
        <taxon>Malvoideae</taxon>
        <taxon>Hibiscus</taxon>
    </lineage>
</organism>
<evidence type="ECO:0000313" key="1">
    <source>
        <dbReference type="EMBL" id="KAK9036091.1"/>
    </source>
</evidence>
<proteinExistence type="predicted"/>
<accession>A0ABR2TF15</accession>
<comment type="caution">
    <text evidence="1">The sequence shown here is derived from an EMBL/GenBank/DDBJ whole genome shotgun (WGS) entry which is preliminary data.</text>
</comment>
<keyword evidence="2" id="KW-1185">Reference proteome</keyword>
<dbReference type="EMBL" id="JBBPBN010000006">
    <property type="protein sequence ID" value="KAK9036091.1"/>
    <property type="molecule type" value="Genomic_DNA"/>
</dbReference>